<feature type="domain" description="Methyltransferase small" evidence="5">
    <location>
        <begin position="23"/>
        <end position="106"/>
    </location>
</feature>
<name>A0A062VEB9_9EURY</name>
<keyword evidence="2 6" id="KW-0489">Methyltransferase</keyword>
<evidence type="ECO:0000313" key="7">
    <source>
        <dbReference type="Proteomes" id="UP000027153"/>
    </source>
</evidence>
<dbReference type="Proteomes" id="UP000027153">
    <property type="component" value="Unassembled WGS sequence"/>
</dbReference>
<dbReference type="OrthoDB" id="27149at2157"/>
<protein>
    <submittedName>
        <fullName evidence="6">HemK-related putative methylase</fullName>
    </submittedName>
</protein>
<evidence type="ECO:0000256" key="3">
    <source>
        <dbReference type="ARBA" id="ARBA00022679"/>
    </source>
</evidence>
<evidence type="ECO:0000256" key="2">
    <source>
        <dbReference type="ARBA" id="ARBA00022603"/>
    </source>
</evidence>
<dbReference type="GO" id="GO:0035657">
    <property type="term" value="C:eRF1 methyltransferase complex"/>
    <property type="evidence" value="ECO:0007669"/>
    <property type="project" value="TreeGrafter"/>
</dbReference>
<dbReference type="PROSITE" id="PS00092">
    <property type="entry name" value="N6_MTASE"/>
    <property type="match status" value="1"/>
</dbReference>
<dbReference type="NCBIfam" id="TIGR00537">
    <property type="entry name" value="hemK_rel_arch"/>
    <property type="match status" value="1"/>
</dbReference>
<dbReference type="CDD" id="cd02440">
    <property type="entry name" value="AdoMet_MTases"/>
    <property type="match status" value="1"/>
</dbReference>
<evidence type="ECO:0000256" key="4">
    <source>
        <dbReference type="ARBA" id="ARBA00022691"/>
    </source>
</evidence>
<evidence type="ECO:0000256" key="1">
    <source>
        <dbReference type="ARBA" id="ARBA00006149"/>
    </source>
</evidence>
<keyword evidence="7" id="KW-1185">Reference proteome</keyword>
<dbReference type="GO" id="GO:0008276">
    <property type="term" value="F:protein methyltransferase activity"/>
    <property type="evidence" value="ECO:0007669"/>
    <property type="project" value="TreeGrafter"/>
</dbReference>
<dbReference type="GO" id="GO:0008757">
    <property type="term" value="F:S-adenosylmethionine-dependent methyltransferase activity"/>
    <property type="evidence" value="ECO:0007669"/>
    <property type="project" value="TreeGrafter"/>
</dbReference>
<proteinExistence type="inferred from homology"/>
<comment type="similarity">
    <text evidence="1">Belongs to the eukaryotic/archaeal PrmC-related family.</text>
</comment>
<dbReference type="NCBIfam" id="NF011530">
    <property type="entry name" value="PRK14968.1-4"/>
    <property type="match status" value="1"/>
</dbReference>
<sequence length="193" mass="21346">MNINYKNTTIKTRPSVYEPSEDSFLLVESALSEIKGCEKILEVGCGSGIVSAVIKANTKASIVGIDINPHAAKCTKENGIEVIRGDLLSCIKGKFDMILFNPPYLPTTEEERMEGWLNVALDGGHDGRRIIYRFLEDAGDHLAKSGRIVMLLSSLTGIEEVKSKIGSLGYNVEDKREERLMFEQLIVIVAKKE</sequence>
<dbReference type="InterPro" id="IPR002052">
    <property type="entry name" value="DNA_methylase_N6_adenine_CS"/>
</dbReference>
<dbReference type="EMBL" id="JMIY01000001">
    <property type="protein sequence ID" value="KCZ73535.1"/>
    <property type="molecule type" value="Genomic_DNA"/>
</dbReference>
<organism evidence="6 7">
    <name type="scientific">Candidatus Methanoperedens nitratireducens</name>
    <dbReference type="NCBI Taxonomy" id="1392998"/>
    <lineage>
        <taxon>Archaea</taxon>
        <taxon>Methanobacteriati</taxon>
        <taxon>Methanobacteriota</taxon>
        <taxon>Stenosarchaea group</taxon>
        <taxon>Methanomicrobia</taxon>
        <taxon>Methanosarcinales</taxon>
        <taxon>ANME-2 cluster</taxon>
        <taxon>Candidatus Methanoperedentaceae</taxon>
        <taxon>Candidatus Methanoperedens</taxon>
    </lineage>
</organism>
<dbReference type="AlphaFoldDB" id="A0A062VEB9"/>
<evidence type="ECO:0000313" key="6">
    <source>
        <dbReference type="EMBL" id="KCZ73535.1"/>
    </source>
</evidence>
<dbReference type="GO" id="GO:0003676">
    <property type="term" value="F:nucleic acid binding"/>
    <property type="evidence" value="ECO:0007669"/>
    <property type="project" value="InterPro"/>
</dbReference>
<dbReference type="InterPro" id="IPR004557">
    <property type="entry name" value="PrmC-related"/>
</dbReference>
<comment type="caution">
    <text evidence="6">The sequence shown here is derived from an EMBL/GenBank/DDBJ whole genome shotgun (WGS) entry which is preliminary data.</text>
</comment>
<dbReference type="SUPFAM" id="SSF53335">
    <property type="entry name" value="S-adenosyl-L-methionine-dependent methyltransferases"/>
    <property type="match status" value="1"/>
</dbReference>
<gene>
    <name evidence="6" type="ORF">ANME2D_00605</name>
</gene>
<dbReference type="InterPro" id="IPR052190">
    <property type="entry name" value="Euk-Arch_PrmC-MTase"/>
</dbReference>
<dbReference type="PATRIC" id="fig|1392998.3.peg.212"/>
<keyword evidence="3" id="KW-0808">Transferase</keyword>
<dbReference type="PANTHER" id="PTHR45875">
    <property type="entry name" value="METHYLTRANSFERASE N6AMT1"/>
    <property type="match status" value="1"/>
</dbReference>
<dbReference type="PRINTS" id="PR00507">
    <property type="entry name" value="N12N6MTFRASE"/>
</dbReference>
<dbReference type="InterPro" id="IPR007848">
    <property type="entry name" value="Small_mtfrase_dom"/>
</dbReference>
<dbReference type="NCBIfam" id="NF011529">
    <property type="entry name" value="PRK14968.1-3"/>
    <property type="match status" value="1"/>
</dbReference>
<dbReference type="GO" id="GO:0032259">
    <property type="term" value="P:methylation"/>
    <property type="evidence" value="ECO:0007669"/>
    <property type="project" value="UniProtKB-KW"/>
</dbReference>
<dbReference type="Gene3D" id="3.40.50.150">
    <property type="entry name" value="Vaccinia Virus protein VP39"/>
    <property type="match status" value="1"/>
</dbReference>
<dbReference type="Pfam" id="PF05175">
    <property type="entry name" value="MTS"/>
    <property type="match status" value="1"/>
</dbReference>
<dbReference type="InterPro" id="IPR029063">
    <property type="entry name" value="SAM-dependent_MTases_sf"/>
</dbReference>
<keyword evidence="4" id="KW-0949">S-adenosyl-L-methionine</keyword>
<dbReference type="PANTHER" id="PTHR45875:SF1">
    <property type="entry name" value="METHYLTRANSFERASE N6AMT1"/>
    <property type="match status" value="1"/>
</dbReference>
<accession>A0A062VEB9</accession>
<dbReference type="RefSeq" id="WP_048089033.1">
    <property type="nucleotide sequence ID" value="NZ_JMIY01000001.1"/>
</dbReference>
<evidence type="ECO:0000259" key="5">
    <source>
        <dbReference type="Pfam" id="PF05175"/>
    </source>
</evidence>
<reference evidence="6 7" key="1">
    <citation type="journal article" date="2013" name="Nature">
        <title>Anaerobic oxidation of methane coupled to nitrate reduction in a novel archaeal lineage.</title>
        <authorList>
            <person name="Haroon M.F."/>
            <person name="Hu S."/>
            <person name="Shi Y."/>
            <person name="Imelfort M."/>
            <person name="Keller J."/>
            <person name="Hugenholtz P."/>
            <person name="Yuan Z."/>
            <person name="Tyson G.W."/>
        </authorList>
    </citation>
    <scope>NUCLEOTIDE SEQUENCE [LARGE SCALE GENOMIC DNA]</scope>
    <source>
        <strain evidence="6 7">ANME-2d</strain>
    </source>
</reference>